<proteinExistence type="predicted"/>
<keyword evidence="3" id="KW-1185">Reference proteome</keyword>
<feature type="domain" description="CGGC" evidence="1">
    <location>
        <begin position="35"/>
        <end position="144"/>
    </location>
</feature>
<organism evidence="2 3">
    <name type="scientific">Sporomusa silvacetica DSM 10669</name>
    <dbReference type="NCBI Taxonomy" id="1123289"/>
    <lineage>
        <taxon>Bacteria</taxon>
        <taxon>Bacillati</taxon>
        <taxon>Bacillota</taxon>
        <taxon>Negativicutes</taxon>
        <taxon>Selenomonadales</taxon>
        <taxon>Sporomusaceae</taxon>
        <taxon>Sporomusa</taxon>
    </lineage>
</organism>
<dbReference type="EMBL" id="CP155573">
    <property type="protein sequence ID" value="XFO65296.1"/>
    <property type="molecule type" value="Genomic_DNA"/>
</dbReference>
<dbReference type="Pfam" id="PF08821">
    <property type="entry name" value="CGGC"/>
    <property type="match status" value="1"/>
</dbReference>
<evidence type="ECO:0000259" key="1">
    <source>
        <dbReference type="SMART" id="SM01078"/>
    </source>
</evidence>
<dbReference type="Proteomes" id="UP000216752">
    <property type="component" value="Chromosome"/>
</dbReference>
<sequence length="175" mass="19635">MANITEMRDRVCVADSTEPSHRVSVVYEKGWVTVRIGILTCSAATQDLGCSSVSCLHDLRKRKGAFERYSSDQNLDLIGIINCAGCPTLAGPEKLLSRIRSLAEFRVDAIHFSYCIDALCPYKSKYQALLKENFPAIDIIIGTHEAHLTHEQFRESVKELFCQPKRTMVEVIKGK</sequence>
<reference evidence="2" key="1">
    <citation type="submission" date="2024-05" db="EMBL/GenBank/DDBJ databases">
        <title>Isolation and characterization of Sporomusa carbonis sp. nov., a carboxydotrophic hydrogenogen in the genus of Sporomusa isolated from a charcoal burning pile.</title>
        <authorList>
            <person name="Boeer T."/>
            <person name="Rosenbaum F."/>
            <person name="Eysell L."/>
            <person name="Mueller V."/>
            <person name="Daniel R."/>
            <person name="Poehlein A."/>
        </authorList>
    </citation>
    <scope>NUCLEOTIDE SEQUENCE [LARGE SCALE GENOMIC DNA]</scope>
    <source>
        <strain evidence="2">DSM 10669</strain>
    </source>
</reference>
<name>A0ABZ3II01_9FIRM</name>
<dbReference type="SMART" id="SM01078">
    <property type="entry name" value="CGGC"/>
    <property type="match status" value="1"/>
</dbReference>
<evidence type="ECO:0000313" key="2">
    <source>
        <dbReference type="EMBL" id="XFO65296.1"/>
    </source>
</evidence>
<evidence type="ECO:0000313" key="3">
    <source>
        <dbReference type="Proteomes" id="UP000216752"/>
    </source>
</evidence>
<dbReference type="InterPro" id="IPR014925">
    <property type="entry name" value="CGGC_dom"/>
</dbReference>
<accession>A0ABZ3II01</accession>
<protein>
    <recommendedName>
        <fullName evidence="1">CGGC domain-containing protein</fullName>
    </recommendedName>
</protein>
<gene>
    <name evidence="2" type="ORF">SPSIL_014050</name>
</gene>